<feature type="region of interest" description="Disordered" evidence="5">
    <location>
        <begin position="203"/>
        <end position="222"/>
    </location>
</feature>
<keyword evidence="8" id="KW-1185">Reference proteome</keyword>
<keyword evidence="2" id="KW-0812">Transmembrane</keyword>
<comment type="subcellular location">
    <subcellularLocation>
        <location evidence="1">Membrane</location>
    </subcellularLocation>
</comment>
<proteinExistence type="predicted"/>
<dbReference type="PANTHER" id="PTHR11863">
    <property type="entry name" value="STEROL DESATURASE"/>
    <property type="match status" value="1"/>
</dbReference>
<dbReference type="EMBL" id="CAWUHC010000023">
    <property type="protein sequence ID" value="CAK7218435.1"/>
    <property type="molecule type" value="Genomic_DNA"/>
</dbReference>
<evidence type="ECO:0000256" key="5">
    <source>
        <dbReference type="SAM" id="MobiDB-lite"/>
    </source>
</evidence>
<evidence type="ECO:0000256" key="4">
    <source>
        <dbReference type="ARBA" id="ARBA00023136"/>
    </source>
</evidence>
<keyword evidence="3" id="KW-1133">Transmembrane helix</keyword>
<dbReference type="Pfam" id="PF04116">
    <property type="entry name" value="FA_hydroxylase"/>
    <property type="match status" value="1"/>
</dbReference>
<keyword evidence="4" id="KW-0472">Membrane</keyword>
<accession>A0ABP0BH31</accession>
<gene>
    <name evidence="7" type="ORF">SBRCBS47491_003508</name>
</gene>
<reference evidence="7 8" key="1">
    <citation type="submission" date="2024-01" db="EMBL/GenBank/DDBJ databases">
        <authorList>
            <person name="Allen C."/>
            <person name="Tagirdzhanova G."/>
        </authorList>
    </citation>
    <scope>NUCLEOTIDE SEQUENCE [LARGE SCALE GENOMIC DNA]</scope>
</reference>
<evidence type="ECO:0000256" key="1">
    <source>
        <dbReference type="ARBA" id="ARBA00004370"/>
    </source>
</evidence>
<evidence type="ECO:0000256" key="3">
    <source>
        <dbReference type="ARBA" id="ARBA00022989"/>
    </source>
</evidence>
<organism evidence="7 8">
    <name type="scientific">Sporothrix bragantina</name>
    <dbReference type="NCBI Taxonomy" id="671064"/>
    <lineage>
        <taxon>Eukaryota</taxon>
        <taxon>Fungi</taxon>
        <taxon>Dikarya</taxon>
        <taxon>Ascomycota</taxon>
        <taxon>Pezizomycotina</taxon>
        <taxon>Sordariomycetes</taxon>
        <taxon>Sordariomycetidae</taxon>
        <taxon>Ophiostomatales</taxon>
        <taxon>Ophiostomataceae</taxon>
        <taxon>Sporothrix</taxon>
    </lineage>
</organism>
<evidence type="ECO:0000259" key="6">
    <source>
        <dbReference type="Pfam" id="PF04116"/>
    </source>
</evidence>
<dbReference type="InterPro" id="IPR006694">
    <property type="entry name" value="Fatty_acid_hydroxylase"/>
</dbReference>
<dbReference type="InterPro" id="IPR050307">
    <property type="entry name" value="Sterol_Desaturase_Related"/>
</dbReference>
<evidence type="ECO:0000313" key="8">
    <source>
        <dbReference type="Proteomes" id="UP001642406"/>
    </source>
</evidence>
<evidence type="ECO:0000313" key="7">
    <source>
        <dbReference type="EMBL" id="CAK7218435.1"/>
    </source>
</evidence>
<evidence type="ECO:0000256" key="2">
    <source>
        <dbReference type="ARBA" id="ARBA00022692"/>
    </source>
</evidence>
<dbReference type="Proteomes" id="UP001642406">
    <property type="component" value="Unassembled WGS sequence"/>
</dbReference>
<comment type="caution">
    <text evidence="7">The sequence shown here is derived from an EMBL/GenBank/DDBJ whole genome shotgun (WGS) entry which is preliminary data.</text>
</comment>
<protein>
    <recommendedName>
        <fullName evidence="6">Fatty acid hydroxylase domain-containing protein</fullName>
    </recommendedName>
</protein>
<name>A0ABP0BH31_9PEZI</name>
<sequence length="307" mass="33833">MLAVRVWAIQELAFHAAGLACEYCDRSGALHRFKLRNRSTRPVEAYTHELPRVLANQLLVLLPCMMLAECAGLCFTGAPTLPPLRFLASLPMLSIGHDIVQYMAHRWLLHWPSLWLMGFFRHSVHHATGAATGISACYMTIPDFFLEIVLPYLLPMALIGGGSSSLSFHGLVAALGAMGGIYEHSGYDFSDLIPLPVEDKAAASTGLTPDGTESSESQAAPNAKPGFLRWLPDETRLAVILFLRDLLSSRAHAEHHARSKVSFSDGFGSPGICDTLFGTRWDLVPKTHMEAEREWQAQRRRLDAVAE</sequence>
<feature type="compositionally biased region" description="Polar residues" evidence="5">
    <location>
        <begin position="205"/>
        <end position="220"/>
    </location>
</feature>
<feature type="domain" description="Fatty acid hydroxylase" evidence="6">
    <location>
        <begin position="93"/>
        <end position="189"/>
    </location>
</feature>